<protein>
    <submittedName>
        <fullName evidence="2">Uncharacterized protein</fullName>
    </submittedName>
</protein>
<evidence type="ECO:0000313" key="3">
    <source>
        <dbReference type="Proteomes" id="UP000596742"/>
    </source>
</evidence>
<keyword evidence="3" id="KW-1185">Reference proteome</keyword>
<evidence type="ECO:0000313" key="2">
    <source>
        <dbReference type="EMBL" id="VDI47710.1"/>
    </source>
</evidence>
<dbReference type="EMBL" id="UYJE01006645">
    <property type="protein sequence ID" value="VDI47710.1"/>
    <property type="molecule type" value="Genomic_DNA"/>
</dbReference>
<feature type="compositionally biased region" description="Basic residues" evidence="1">
    <location>
        <begin position="138"/>
        <end position="167"/>
    </location>
</feature>
<name>A0A8B6FEW6_MYTGA</name>
<dbReference type="AlphaFoldDB" id="A0A8B6FEW6"/>
<accession>A0A8B6FEW6</accession>
<feature type="region of interest" description="Disordered" evidence="1">
    <location>
        <begin position="20"/>
        <end position="59"/>
    </location>
</feature>
<proteinExistence type="predicted"/>
<reference evidence="2" key="1">
    <citation type="submission" date="2018-11" db="EMBL/GenBank/DDBJ databases">
        <authorList>
            <person name="Alioto T."/>
            <person name="Alioto T."/>
        </authorList>
    </citation>
    <scope>NUCLEOTIDE SEQUENCE</scope>
</reference>
<feature type="compositionally biased region" description="Basic residues" evidence="1">
    <location>
        <begin position="37"/>
        <end position="46"/>
    </location>
</feature>
<feature type="compositionally biased region" description="Basic and acidic residues" evidence="1">
    <location>
        <begin position="72"/>
        <end position="86"/>
    </location>
</feature>
<gene>
    <name evidence="2" type="ORF">MGAL_10B027570</name>
</gene>
<organism evidence="2 3">
    <name type="scientific">Mytilus galloprovincialis</name>
    <name type="common">Mediterranean mussel</name>
    <dbReference type="NCBI Taxonomy" id="29158"/>
    <lineage>
        <taxon>Eukaryota</taxon>
        <taxon>Metazoa</taxon>
        <taxon>Spiralia</taxon>
        <taxon>Lophotrochozoa</taxon>
        <taxon>Mollusca</taxon>
        <taxon>Bivalvia</taxon>
        <taxon>Autobranchia</taxon>
        <taxon>Pteriomorphia</taxon>
        <taxon>Mytilida</taxon>
        <taxon>Mytiloidea</taxon>
        <taxon>Mytilidae</taxon>
        <taxon>Mytilinae</taxon>
        <taxon>Mytilus</taxon>
    </lineage>
</organism>
<evidence type="ECO:0000256" key="1">
    <source>
        <dbReference type="SAM" id="MobiDB-lite"/>
    </source>
</evidence>
<feature type="compositionally biased region" description="Low complexity" evidence="1">
    <location>
        <begin position="113"/>
        <end position="123"/>
    </location>
</feature>
<dbReference type="Proteomes" id="UP000596742">
    <property type="component" value="Unassembled WGS sequence"/>
</dbReference>
<feature type="region of interest" description="Disordered" evidence="1">
    <location>
        <begin position="72"/>
        <end position="183"/>
    </location>
</feature>
<comment type="caution">
    <text evidence="2">The sequence shown here is derived from an EMBL/GenBank/DDBJ whole genome shotgun (WGS) entry which is preliminary data.</text>
</comment>
<sequence length="183" mass="20812">MFNSPYVSDALAWEESIKKASNRKKRVNNQSGSGLSRRYRKKRRFVFPKNKLQTNNEPKVEQIASTVAIEDRAESDLKHQKQDKTPYVKNRKSIEIPNSIKEKTSKRQGSQNGKSKGTRTTTGSKKRKSKGTRTTTGSKKRKSKGIKAKAGSKKGKPRGQGKKTNRVRKLDFDTSPSIFERKR</sequence>